<gene>
    <name evidence="2" type="ORF">BPSY_1860</name>
</gene>
<dbReference type="OrthoDB" id="3239987at2"/>
<evidence type="ECO:0000313" key="2">
    <source>
        <dbReference type="EMBL" id="KFI81451.1"/>
    </source>
</evidence>
<evidence type="ECO:0000313" key="3">
    <source>
        <dbReference type="Proteomes" id="UP000029050"/>
    </source>
</evidence>
<organism evidence="2 3">
    <name type="scientific">Bifidobacterium psychraerophilum</name>
    <dbReference type="NCBI Taxonomy" id="218140"/>
    <lineage>
        <taxon>Bacteria</taxon>
        <taxon>Bacillati</taxon>
        <taxon>Actinomycetota</taxon>
        <taxon>Actinomycetes</taxon>
        <taxon>Bifidobacteriales</taxon>
        <taxon>Bifidobacteriaceae</taxon>
        <taxon>Bifidobacterium</taxon>
    </lineage>
</organism>
<dbReference type="InterPro" id="IPR028082">
    <property type="entry name" value="Peripla_BP_I"/>
</dbReference>
<accession>A0A087CDV1</accession>
<comment type="caution">
    <text evidence="2">The sequence shown here is derived from an EMBL/GenBank/DDBJ whole genome shotgun (WGS) entry which is preliminary data.</text>
</comment>
<protein>
    <submittedName>
        <fullName evidence="2">LysR family transcriptional regulator</fullName>
    </submittedName>
</protein>
<evidence type="ECO:0000256" key="1">
    <source>
        <dbReference type="SAM" id="SignalP"/>
    </source>
</evidence>
<sequence length="206" mass="21535">MMITTCGCTGWKARYLRRLCCALLMMVSMGSVLSACSPEGAAVGDTQSLENTVEHDGIDRNDIRLALVGASAADDQRGARLLAALDEENIHTVYASAQEVRNGQALAIQGAVDSRVSAIVLVGDGVSGKDDSALSQSLEQARRAGIPVVLVGDAAITLNGELYAAQLLPSGSRGCPAANAQEDSVAQVLSMVIDDRPHEKRICVNV</sequence>
<keyword evidence="1" id="KW-0732">Signal</keyword>
<dbReference type="EMBL" id="JGZI01000010">
    <property type="protein sequence ID" value="KFI81451.1"/>
    <property type="molecule type" value="Genomic_DNA"/>
</dbReference>
<feature type="signal peptide" evidence="1">
    <location>
        <begin position="1"/>
        <end position="34"/>
    </location>
</feature>
<dbReference type="AlphaFoldDB" id="A0A087CDV1"/>
<dbReference type="GeneID" id="98301053"/>
<dbReference type="STRING" id="218140.BPSY_1860"/>
<feature type="chain" id="PRO_5039536612" evidence="1">
    <location>
        <begin position="35"/>
        <end position="206"/>
    </location>
</feature>
<proteinExistence type="predicted"/>
<reference evidence="2 3" key="1">
    <citation type="submission" date="2014-03" db="EMBL/GenBank/DDBJ databases">
        <title>Genomics of Bifidobacteria.</title>
        <authorList>
            <person name="Ventura M."/>
            <person name="Milani C."/>
            <person name="Lugli G.A."/>
        </authorList>
    </citation>
    <scope>NUCLEOTIDE SEQUENCE [LARGE SCALE GENOMIC DNA]</scope>
    <source>
        <strain evidence="2 3">LMG 21775</strain>
    </source>
</reference>
<dbReference type="SUPFAM" id="SSF53822">
    <property type="entry name" value="Periplasmic binding protein-like I"/>
    <property type="match status" value="1"/>
</dbReference>
<keyword evidence="3" id="KW-1185">Reference proteome</keyword>
<dbReference type="Proteomes" id="UP000029050">
    <property type="component" value="Unassembled WGS sequence"/>
</dbReference>
<dbReference type="Gene3D" id="3.40.50.2300">
    <property type="match status" value="1"/>
</dbReference>
<dbReference type="RefSeq" id="WP_033495213.1">
    <property type="nucleotide sequence ID" value="NZ_JGZI01000010.1"/>
</dbReference>
<name>A0A087CDV1_9BIFI</name>